<organism evidence="1 2">
    <name type="scientific">Gymnopilus junonius</name>
    <name type="common">Spectacular rustgill mushroom</name>
    <name type="synonym">Gymnopilus spectabilis subsp. junonius</name>
    <dbReference type="NCBI Taxonomy" id="109634"/>
    <lineage>
        <taxon>Eukaryota</taxon>
        <taxon>Fungi</taxon>
        <taxon>Dikarya</taxon>
        <taxon>Basidiomycota</taxon>
        <taxon>Agaricomycotina</taxon>
        <taxon>Agaricomycetes</taxon>
        <taxon>Agaricomycetidae</taxon>
        <taxon>Agaricales</taxon>
        <taxon>Agaricineae</taxon>
        <taxon>Hymenogastraceae</taxon>
        <taxon>Gymnopilus</taxon>
    </lineage>
</organism>
<dbReference type="AlphaFoldDB" id="A0A9P5TF90"/>
<evidence type="ECO:0000313" key="1">
    <source>
        <dbReference type="EMBL" id="KAF8868260.1"/>
    </source>
</evidence>
<name>A0A9P5TF90_GYMJU</name>
<keyword evidence="2" id="KW-1185">Reference proteome</keyword>
<dbReference type="EMBL" id="JADNYJ010000736">
    <property type="protein sequence ID" value="KAF8868260.1"/>
    <property type="molecule type" value="Genomic_DNA"/>
</dbReference>
<dbReference type="Proteomes" id="UP000724874">
    <property type="component" value="Unassembled WGS sequence"/>
</dbReference>
<comment type="caution">
    <text evidence="1">The sequence shown here is derived from an EMBL/GenBank/DDBJ whole genome shotgun (WGS) entry which is preliminary data.</text>
</comment>
<accession>A0A9P5TF90</accession>
<proteinExistence type="predicted"/>
<reference evidence="1" key="1">
    <citation type="submission" date="2020-11" db="EMBL/GenBank/DDBJ databases">
        <authorList>
            <consortium name="DOE Joint Genome Institute"/>
            <person name="Ahrendt S."/>
            <person name="Riley R."/>
            <person name="Andreopoulos W."/>
            <person name="LaButti K."/>
            <person name="Pangilinan J."/>
            <person name="Ruiz-duenas F.J."/>
            <person name="Barrasa J.M."/>
            <person name="Sanchez-Garcia M."/>
            <person name="Camarero S."/>
            <person name="Miyauchi S."/>
            <person name="Serrano A."/>
            <person name="Linde D."/>
            <person name="Babiker R."/>
            <person name="Drula E."/>
            <person name="Ayuso-Fernandez I."/>
            <person name="Pacheco R."/>
            <person name="Padilla G."/>
            <person name="Ferreira P."/>
            <person name="Barriuso J."/>
            <person name="Kellner H."/>
            <person name="Castanera R."/>
            <person name="Alfaro M."/>
            <person name="Ramirez L."/>
            <person name="Pisabarro A.G."/>
            <person name="Kuo A."/>
            <person name="Tritt A."/>
            <person name="Lipzen A."/>
            <person name="He G."/>
            <person name="Yan M."/>
            <person name="Ng V."/>
            <person name="Cullen D."/>
            <person name="Martin F."/>
            <person name="Rosso M.-N."/>
            <person name="Henrissat B."/>
            <person name="Hibbett D."/>
            <person name="Martinez A.T."/>
            <person name="Grigoriev I.V."/>
        </authorList>
    </citation>
    <scope>NUCLEOTIDE SEQUENCE</scope>
    <source>
        <strain evidence="1">AH 44721</strain>
    </source>
</reference>
<sequence length="265" mass="29991">MENIGITATPSVMSSTRKVDKTEGEIGVYYISDPAYQEYKHRCNSVWYCSKEVKSLPEHKGQCGTLEVIEALQPRVSRFLKHPGLLHHLRVALILSLGLFGNTRSDECLNAIVMLQVIPNSHRQYFELLNGISLNIPKSKQRPDVALLVNMWKRARKIATDAGRKDNPILVVDFNYYGQDIPLGIEITREAFLTVLGMPIQPSFALILKKKQVLEGMTKESIIEKINQFIEDDAEDKLGLQIEMREYDKDFICKLGQIAGLGRST</sequence>
<protein>
    <submittedName>
        <fullName evidence="1">Uncharacterized protein</fullName>
    </submittedName>
</protein>
<gene>
    <name evidence="1" type="ORF">CPB84DRAFT_1809166</name>
</gene>
<evidence type="ECO:0000313" key="2">
    <source>
        <dbReference type="Proteomes" id="UP000724874"/>
    </source>
</evidence>